<organism evidence="1 2">
    <name type="scientific">Halogeometricum luteum</name>
    <dbReference type="NCBI Taxonomy" id="2950537"/>
    <lineage>
        <taxon>Archaea</taxon>
        <taxon>Methanobacteriati</taxon>
        <taxon>Methanobacteriota</taxon>
        <taxon>Stenosarchaea group</taxon>
        <taxon>Halobacteria</taxon>
        <taxon>Halobacteriales</taxon>
        <taxon>Haloferacaceae</taxon>
        <taxon>Halogeometricum</taxon>
    </lineage>
</organism>
<gene>
    <name evidence="1" type="ORF">NDI79_01380</name>
</gene>
<reference evidence="1 2" key="1">
    <citation type="submission" date="2022-06" db="EMBL/GenBank/DDBJ databases">
        <title>Halogeometricum sp. a new haloarchaeum isolate from saline soil.</title>
        <authorList>
            <person name="Strakova D."/>
            <person name="Galisteo C."/>
            <person name="Sanchez-Porro C."/>
            <person name="Ventosa A."/>
        </authorList>
    </citation>
    <scope>NUCLEOTIDE SEQUENCE [LARGE SCALE GENOMIC DNA]</scope>
    <source>
        <strain evidence="2">S3BR25-2</strain>
    </source>
</reference>
<name>A0ABU2FWA5_9EURY</name>
<dbReference type="EMBL" id="JAMQOQ010000001">
    <property type="protein sequence ID" value="MDS0292818.1"/>
    <property type="molecule type" value="Genomic_DNA"/>
</dbReference>
<proteinExistence type="predicted"/>
<evidence type="ECO:0000313" key="1">
    <source>
        <dbReference type="EMBL" id="MDS0292818.1"/>
    </source>
</evidence>
<dbReference type="RefSeq" id="WP_310926658.1">
    <property type="nucleotide sequence ID" value="NZ_JAMQOQ010000001.1"/>
</dbReference>
<accession>A0ABU2FWA5</accession>
<sequence>MSKSNDAPREEQTESVYREYILGVRIVERTTGTEPVYRFEAPHHEGIEFDDADTATLYADVYFDVNGFQEAGTGERGVPPEMIQAGRDTLIAYFLTQPYVDVEWVASYYGEKPDRIQRYVECVRKRAKKIREGAAEQGMT</sequence>
<comment type="caution">
    <text evidence="1">The sequence shown here is derived from an EMBL/GenBank/DDBJ whole genome shotgun (WGS) entry which is preliminary data.</text>
</comment>
<keyword evidence="2" id="KW-1185">Reference proteome</keyword>
<dbReference type="Proteomes" id="UP001254813">
    <property type="component" value="Unassembled WGS sequence"/>
</dbReference>
<evidence type="ECO:0000313" key="2">
    <source>
        <dbReference type="Proteomes" id="UP001254813"/>
    </source>
</evidence>
<protein>
    <submittedName>
        <fullName evidence="1">Uncharacterized protein</fullName>
    </submittedName>
</protein>